<dbReference type="AlphaFoldDB" id="A0A5N0TCU0"/>
<keyword evidence="6" id="KW-0997">Cell inner membrane</keyword>
<dbReference type="HAMAP" id="MF_00479">
    <property type="entry name" value="RsxG_RnfG"/>
    <property type="match status" value="1"/>
</dbReference>
<keyword evidence="1 6" id="KW-0813">Transport</keyword>
<keyword evidence="6" id="KW-1003">Cell membrane</keyword>
<evidence type="ECO:0000256" key="5">
    <source>
        <dbReference type="ARBA" id="ARBA00022982"/>
    </source>
</evidence>
<dbReference type="PIRSF" id="PIRSF006091">
    <property type="entry name" value="E_trnsport_RnfG"/>
    <property type="match status" value="1"/>
</dbReference>
<proteinExistence type="inferred from homology"/>
<evidence type="ECO:0000256" key="3">
    <source>
        <dbReference type="ARBA" id="ARBA00022630"/>
    </source>
</evidence>
<dbReference type="NCBIfam" id="NF002519">
    <property type="entry name" value="PRK01908.1"/>
    <property type="match status" value="1"/>
</dbReference>
<dbReference type="EC" id="7.-.-.-" evidence="6"/>
<keyword evidence="6 7" id="KW-0812">Transmembrane</keyword>
<keyword evidence="10" id="KW-1185">Reference proteome</keyword>
<dbReference type="PANTHER" id="PTHR36118">
    <property type="entry name" value="ION-TRANSLOCATING OXIDOREDUCTASE COMPLEX SUBUNIT G"/>
    <property type="match status" value="1"/>
</dbReference>
<evidence type="ECO:0000256" key="6">
    <source>
        <dbReference type="HAMAP-Rule" id="MF_00479"/>
    </source>
</evidence>
<name>A0A5N0TCU0_9GAMM</name>
<dbReference type="GO" id="GO:0005886">
    <property type="term" value="C:plasma membrane"/>
    <property type="evidence" value="ECO:0007669"/>
    <property type="project" value="UniProtKB-SubCell"/>
</dbReference>
<comment type="function">
    <text evidence="6">Part of a membrane-bound complex that couples electron transfer with translocation of ions across the membrane.</text>
</comment>
<dbReference type="InterPro" id="IPR010209">
    <property type="entry name" value="Ion_transpt_RnfG/RsxG"/>
</dbReference>
<gene>
    <name evidence="9" type="primary">rsxG</name>
    <name evidence="6" type="synonym">rnfG</name>
    <name evidence="9" type="ORF">F3N42_04535</name>
</gene>
<dbReference type="NCBIfam" id="TIGR01947">
    <property type="entry name" value="rnfG"/>
    <property type="match status" value="1"/>
</dbReference>
<comment type="subunit">
    <text evidence="6">The complex is composed of six subunits: RnfA, RnfB, RnfC, RnfD, RnfE and RnfG.</text>
</comment>
<comment type="subcellular location">
    <subcellularLocation>
        <location evidence="6">Cell inner membrane</location>
        <topology evidence="6">Single-pass membrane protein</topology>
    </subcellularLocation>
</comment>
<evidence type="ECO:0000256" key="7">
    <source>
        <dbReference type="SAM" id="Phobius"/>
    </source>
</evidence>
<feature type="transmembrane region" description="Helical" evidence="7">
    <location>
        <begin position="6"/>
        <end position="30"/>
    </location>
</feature>
<dbReference type="EMBL" id="VYXP01000003">
    <property type="protein sequence ID" value="KAA9132498.1"/>
    <property type="molecule type" value="Genomic_DNA"/>
</dbReference>
<evidence type="ECO:0000256" key="1">
    <source>
        <dbReference type="ARBA" id="ARBA00022448"/>
    </source>
</evidence>
<dbReference type="GO" id="GO:0010181">
    <property type="term" value="F:FMN binding"/>
    <property type="evidence" value="ECO:0007669"/>
    <property type="project" value="InterPro"/>
</dbReference>
<feature type="domain" description="FMN-binding" evidence="8">
    <location>
        <begin position="102"/>
        <end position="194"/>
    </location>
</feature>
<evidence type="ECO:0000313" key="10">
    <source>
        <dbReference type="Proteomes" id="UP000325372"/>
    </source>
</evidence>
<dbReference type="Pfam" id="PF04205">
    <property type="entry name" value="FMN_bind"/>
    <property type="match status" value="1"/>
</dbReference>
<evidence type="ECO:0000259" key="8">
    <source>
        <dbReference type="SMART" id="SM00900"/>
    </source>
</evidence>
<protein>
    <recommendedName>
        <fullName evidence="6">Ion-translocating oxidoreductase complex subunit G</fullName>
        <ecNumber evidence="6">7.-.-.-</ecNumber>
    </recommendedName>
    <alternativeName>
        <fullName evidence="6">Rnf electron transport complex subunit G</fullName>
    </alternativeName>
</protein>
<evidence type="ECO:0000256" key="4">
    <source>
        <dbReference type="ARBA" id="ARBA00022643"/>
    </source>
</evidence>
<keyword evidence="6" id="KW-1278">Translocase</keyword>
<dbReference type="PANTHER" id="PTHR36118:SF1">
    <property type="entry name" value="ION-TRANSLOCATING OXIDOREDUCTASE COMPLEX SUBUNIT G"/>
    <property type="match status" value="1"/>
</dbReference>
<keyword evidence="4 6" id="KW-0288">FMN</keyword>
<dbReference type="Proteomes" id="UP000325372">
    <property type="component" value="Unassembled WGS sequence"/>
</dbReference>
<dbReference type="RefSeq" id="WP_150863208.1">
    <property type="nucleotide sequence ID" value="NZ_VYXP01000003.1"/>
</dbReference>
<keyword evidence="5 6" id="KW-0249">Electron transport</keyword>
<dbReference type="GO" id="GO:0009055">
    <property type="term" value="F:electron transfer activity"/>
    <property type="evidence" value="ECO:0007669"/>
    <property type="project" value="InterPro"/>
</dbReference>
<keyword evidence="6 7" id="KW-0472">Membrane</keyword>
<keyword evidence="3 6" id="KW-0285">Flavoprotein</keyword>
<comment type="caution">
    <text evidence="9">The sequence shown here is derived from an EMBL/GenBank/DDBJ whole genome shotgun (WGS) entry which is preliminary data.</text>
</comment>
<accession>A0A5N0TCU0</accession>
<keyword evidence="6 7" id="KW-1133">Transmembrane helix</keyword>
<dbReference type="InterPro" id="IPR007329">
    <property type="entry name" value="FMN-bd"/>
</dbReference>
<dbReference type="SMART" id="SM00900">
    <property type="entry name" value="FMN_bind"/>
    <property type="match status" value="1"/>
</dbReference>
<comment type="similarity">
    <text evidence="6">Belongs to the RnfG family.</text>
</comment>
<sequence>MSEDSALRSGLTLALIAVAGVALLTAVHMLTDDRIAAQQRDAVARRLAQVLAPDRYDNDLLHDVIEVTDPETFGHPGPARVFRARRNGEPVAVIMEVTAPNGYNGAIDLLVGVLADGTVSGVRVVRHRETPGLGDPIEARRSDWITRFNGRALGDPPAEGWAVHRDGGEFDQFTGATITPRAVVAAIRRALVYEQQHRQALYQGDEGNE</sequence>
<organism evidence="9 10">
    <name type="scientific">Marinihelvus fidelis</name>
    <dbReference type="NCBI Taxonomy" id="2613842"/>
    <lineage>
        <taxon>Bacteria</taxon>
        <taxon>Pseudomonadati</taxon>
        <taxon>Pseudomonadota</taxon>
        <taxon>Gammaproteobacteria</taxon>
        <taxon>Chromatiales</taxon>
        <taxon>Wenzhouxiangellaceae</taxon>
        <taxon>Marinihelvus</taxon>
    </lineage>
</organism>
<evidence type="ECO:0000313" key="9">
    <source>
        <dbReference type="EMBL" id="KAA9132498.1"/>
    </source>
</evidence>
<evidence type="ECO:0000256" key="2">
    <source>
        <dbReference type="ARBA" id="ARBA00022553"/>
    </source>
</evidence>
<reference evidence="9 10" key="1">
    <citation type="submission" date="2019-09" db="EMBL/GenBank/DDBJ databases">
        <title>Wenzhouxiangella sp. Genome sequencing and assembly.</title>
        <authorList>
            <person name="Zhang R."/>
        </authorList>
    </citation>
    <scope>NUCLEOTIDE SEQUENCE [LARGE SCALE GENOMIC DNA]</scope>
    <source>
        <strain evidence="9 10">W260</strain>
    </source>
</reference>
<comment type="cofactor">
    <cofactor evidence="6">
        <name>FMN</name>
        <dbReference type="ChEBI" id="CHEBI:58210"/>
    </cofactor>
</comment>
<dbReference type="GO" id="GO:0022900">
    <property type="term" value="P:electron transport chain"/>
    <property type="evidence" value="ECO:0007669"/>
    <property type="project" value="UniProtKB-UniRule"/>
</dbReference>
<keyword evidence="2 6" id="KW-0597">Phosphoprotein</keyword>
<feature type="modified residue" description="FMN phosphoryl threonine" evidence="6">
    <location>
        <position position="177"/>
    </location>
</feature>